<dbReference type="GO" id="GO:0003677">
    <property type="term" value="F:DNA binding"/>
    <property type="evidence" value="ECO:0007669"/>
    <property type="project" value="UniProtKB-KW"/>
</dbReference>
<protein>
    <submittedName>
        <fullName evidence="8">DNA-binding protein</fullName>
    </submittedName>
</protein>
<keyword evidence="9" id="KW-1185">Reference proteome</keyword>
<dbReference type="PANTHER" id="PTHR33823">
    <property type="entry name" value="RNA POLYMERASE-BINDING TRANSCRIPTION FACTOR DKSA-RELATED"/>
    <property type="match status" value="1"/>
</dbReference>
<keyword evidence="3" id="KW-0862">Zinc</keyword>
<evidence type="ECO:0000256" key="2">
    <source>
        <dbReference type="ARBA" id="ARBA00022771"/>
    </source>
</evidence>
<accession>A0A563DY81</accession>
<dbReference type="InterPro" id="IPR037187">
    <property type="entry name" value="DnaK_N"/>
</dbReference>
<dbReference type="Pfam" id="PF01258">
    <property type="entry name" value="zf-dskA_traR"/>
    <property type="match status" value="1"/>
</dbReference>
<organism evidence="8 9">
    <name type="scientific">Leekyejoonella antrihumi</name>
    <dbReference type="NCBI Taxonomy" id="1660198"/>
    <lineage>
        <taxon>Bacteria</taxon>
        <taxon>Bacillati</taxon>
        <taxon>Actinomycetota</taxon>
        <taxon>Actinomycetes</taxon>
        <taxon>Micrococcales</taxon>
        <taxon>Dermacoccaceae</taxon>
        <taxon>Leekyejoonella</taxon>
    </lineage>
</organism>
<keyword evidence="8" id="KW-0238">DNA-binding</keyword>
<dbReference type="Gene3D" id="1.20.120.910">
    <property type="entry name" value="DksA, coiled-coil domain"/>
    <property type="match status" value="1"/>
</dbReference>
<evidence type="ECO:0000256" key="1">
    <source>
        <dbReference type="ARBA" id="ARBA00022723"/>
    </source>
</evidence>
<dbReference type="RefSeq" id="WP_146317749.1">
    <property type="nucleotide sequence ID" value="NZ_VCQV01000021.1"/>
</dbReference>
<feature type="domain" description="Zinc finger DksA/TraR C4-type" evidence="7">
    <location>
        <begin position="163"/>
        <end position="198"/>
    </location>
</feature>
<dbReference type="PANTHER" id="PTHR33823:SF2">
    <property type="entry name" value="RNA POLYMERASE-BINDING TRANSCRIPTION FACTOR DKSA"/>
    <property type="match status" value="1"/>
</dbReference>
<evidence type="ECO:0000256" key="4">
    <source>
        <dbReference type="PROSITE-ProRule" id="PRU00510"/>
    </source>
</evidence>
<sequence length="199" mass="21404">MPAKKKPAASTSGKKATASRGAATKRAASKKVERAAKKVATATTTKAAAGKVSTTRKKTAAPRRGTDGADQLVVREDESPWTAKELGTVRDELEQDVTRLTSELTGIESDILGLMTDSGDGAGDDQADVGTKTFEREHEFTLAQNSRDLLLQSKHALERIEDGTYGTCENCGNPIGKMRLQAFPRATLCLTCKQKQERH</sequence>
<reference evidence="8 9" key="1">
    <citation type="submission" date="2019-05" db="EMBL/GenBank/DDBJ databases">
        <authorList>
            <person name="Lee S.D."/>
        </authorList>
    </citation>
    <scope>NUCLEOTIDE SEQUENCE [LARGE SCALE GENOMIC DNA]</scope>
    <source>
        <strain evidence="8 9">C5-26</strain>
    </source>
</reference>
<dbReference type="EMBL" id="VCQV01000021">
    <property type="protein sequence ID" value="TWP35176.1"/>
    <property type="molecule type" value="Genomic_DNA"/>
</dbReference>
<dbReference type="OrthoDB" id="9803742at2"/>
<name>A0A563DY81_9MICO</name>
<keyword evidence="2" id="KW-0863">Zinc-finger</keyword>
<dbReference type="PROSITE" id="PS01102">
    <property type="entry name" value="ZF_DKSA_1"/>
    <property type="match status" value="1"/>
</dbReference>
<feature type="region of interest" description="Disordered" evidence="6">
    <location>
        <begin position="1"/>
        <end position="68"/>
    </location>
</feature>
<feature type="zinc finger region" description="dksA C4-type" evidence="4">
    <location>
        <begin position="168"/>
        <end position="192"/>
    </location>
</feature>
<dbReference type="GO" id="GO:0008270">
    <property type="term" value="F:zinc ion binding"/>
    <property type="evidence" value="ECO:0007669"/>
    <property type="project" value="UniProtKB-KW"/>
</dbReference>
<proteinExistence type="predicted"/>
<dbReference type="PROSITE" id="PS51128">
    <property type="entry name" value="ZF_DKSA_2"/>
    <property type="match status" value="1"/>
</dbReference>
<feature type="compositionally biased region" description="Low complexity" evidence="6">
    <location>
        <begin position="38"/>
        <end position="53"/>
    </location>
</feature>
<evidence type="ECO:0000313" key="8">
    <source>
        <dbReference type="EMBL" id="TWP35176.1"/>
    </source>
</evidence>
<evidence type="ECO:0000256" key="6">
    <source>
        <dbReference type="SAM" id="MobiDB-lite"/>
    </source>
</evidence>
<evidence type="ECO:0000313" key="9">
    <source>
        <dbReference type="Proteomes" id="UP000320244"/>
    </source>
</evidence>
<keyword evidence="5" id="KW-0175">Coiled coil</keyword>
<evidence type="ECO:0000256" key="3">
    <source>
        <dbReference type="ARBA" id="ARBA00022833"/>
    </source>
</evidence>
<dbReference type="InterPro" id="IPR020458">
    <property type="entry name" value="Znf_DskA_TraR_CS"/>
</dbReference>
<evidence type="ECO:0000256" key="5">
    <source>
        <dbReference type="SAM" id="Coils"/>
    </source>
</evidence>
<dbReference type="SUPFAM" id="SSF109635">
    <property type="entry name" value="DnaK suppressor protein DksA, alpha-hairpin domain"/>
    <property type="match status" value="1"/>
</dbReference>
<reference evidence="8 9" key="2">
    <citation type="submission" date="2019-08" db="EMBL/GenBank/DDBJ databases">
        <title>Jejuicoccus antrihumi gen. nov., sp. nov., a new member of the family Dermacoccaceae isolated from a cave.</title>
        <authorList>
            <person name="Schumann P."/>
            <person name="Kim I.S."/>
        </authorList>
    </citation>
    <scope>NUCLEOTIDE SEQUENCE [LARGE SCALE GENOMIC DNA]</scope>
    <source>
        <strain evidence="8 9">C5-26</strain>
    </source>
</reference>
<keyword evidence="1" id="KW-0479">Metal-binding</keyword>
<dbReference type="Proteomes" id="UP000320244">
    <property type="component" value="Unassembled WGS sequence"/>
</dbReference>
<dbReference type="SUPFAM" id="SSF57716">
    <property type="entry name" value="Glucocorticoid receptor-like (DNA-binding domain)"/>
    <property type="match status" value="1"/>
</dbReference>
<dbReference type="AlphaFoldDB" id="A0A563DY81"/>
<feature type="compositionally biased region" description="Low complexity" evidence="6">
    <location>
        <begin position="8"/>
        <end position="19"/>
    </location>
</feature>
<gene>
    <name evidence="8" type="ORF">FGL98_14715</name>
</gene>
<feature type="coiled-coil region" evidence="5">
    <location>
        <begin position="83"/>
        <end position="110"/>
    </location>
</feature>
<comment type="caution">
    <text evidence="8">The sequence shown here is derived from an EMBL/GenBank/DDBJ whole genome shotgun (WGS) entry which is preliminary data.</text>
</comment>
<evidence type="ECO:0000259" key="7">
    <source>
        <dbReference type="Pfam" id="PF01258"/>
    </source>
</evidence>
<dbReference type="InterPro" id="IPR000962">
    <property type="entry name" value="Znf_DskA_TraR"/>
</dbReference>